<evidence type="ECO:0000313" key="7">
    <source>
        <dbReference type="Proteomes" id="UP000515125"/>
    </source>
</evidence>
<evidence type="ECO:0000256" key="6">
    <source>
        <dbReference type="SAM" id="MobiDB-lite"/>
    </source>
</evidence>
<feature type="compositionally biased region" description="Polar residues" evidence="6">
    <location>
        <begin position="85"/>
        <end position="94"/>
    </location>
</feature>
<dbReference type="PANTHER" id="PTHR13028">
    <property type="entry name" value="RRNA PROCESSING PROTEIN EBNA1-BINDING PROTEIN-RELATED"/>
    <property type="match status" value="1"/>
</dbReference>
<keyword evidence="4" id="KW-0175">Coiled coil</keyword>
<keyword evidence="3" id="KW-0690">Ribosome biogenesis</keyword>
<dbReference type="GO" id="GO:0034399">
    <property type="term" value="C:nuclear periphery"/>
    <property type="evidence" value="ECO:0007669"/>
    <property type="project" value="TreeGrafter"/>
</dbReference>
<feature type="region of interest" description="Disordered" evidence="6">
    <location>
        <begin position="1"/>
        <end position="33"/>
    </location>
</feature>
<keyword evidence="7" id="KW-1185">Reference proteome</keyword>
<comment type="similarity">
    <text evidence="2">Belongs to the EBP2 family.</text>
</comment>
<dbReference type="GO" id="GO:0030687">
    <property type="term" value="C:preribosome, large subunit precursor"/>
    <property type="evidence" value="ECO:0007669"/>
    <property type="project" value="TreeGrafter"/>
</dbReference>
<dbReference type="PANTHER" id="PTHR13028:SF0">
    <property type="entry name" value="RRNA-PROCESSING PROTEIN EBP2-RELATED"/>
    <property type="match status" value="1"/>
</dbReference>
<accession>A0A6P6RXP4</accession>
<name>A0A6P6RXP4_9EIME</name>
<dbReference type="InterPro" id="IPR008610">
    <property type="entry name" value="Ebp2"/>
</dbReference>
<dbReference type="GO" id="GO:0042273">
    <property type="term" value="P:ribosomal large subunit biogenesis"/>
    <property type="evidence" value="ECO:0007669"/>
    <property type="project" value="TreeGrafter"/>
</dbReference>
<gene>
    <name evidence="8" type="primary">LOC34620195</name>
</gene>
<comment type="subcellular location">
    <subcellularLocation>
        <location evidence="1">Nucleus</location>
        <location evidence="1">Nucleolus</location>
    </subcellularLocation>
</comment>
<proteinExistence type="inferred from homology"/>
<dbReference type="RefSeq" id="XP_026192304.1">
    <property type="nucleotide sequence ID" value="XM_026336519.1"/>
</dbReference>
<protein>
    <submittedName>
        <fullName evidence="8">Probable rRNA-processing protein EBP2</fullName>
    </submittedName>
</protein>
<feature type="compositionally biased region" description="Basic residues" evidence="6">
    <location>
        <begin position="415"/>
        <end position="425"/>
    </location>
</feature>
<dbReference type="GO" id="GO:0005730">
    <property type="term" value="C:nucleolus"/>
    <property type="evidence" value="ECO:0007669"/>
    <property type="project" value="UniProtKB-SubCell"/>
</dbReference>
<dbReference type="Proteomes" id="UP000515125">
    <property type="component" value="Unplaced"/>
</dbReference>
<evidence type="ECO:0000256" key="2">
    <source>
        <dbReference type="ARBA" id="ARBA00007336"/>
    </source>
</evidence>
<reference evidence="8" key="1">
    <citation type="submission" date="2025-08" db="UniProtKB">
        <authorList>
            <consortium name="RefSeq"/>
        </authorList>
    </citation>
    <scope>IDENTIFICATION</scope>
</reference>
<dbReference type="Pfam" id="PF05890">
    <property type="entry name" value="Ebp2"/>
    <property type="match status" value="1"/>
</dbReference>
<evidence type="ECO:0000256" key="3">
    <source>
        <dbReference type="ARBA" id="ARBA00022517"/>
    </source>
</evidence>
<evidence type="ECO:0000313" key="8">
    <source>
        <dbReference type="RefSeq" id="XP_026192304.1"/>
    </source>
</evidence>
<feature type="region of interest" description="Disordered" evidence="6">
    <location>
        <begin position="66"/>
        <end position="105"/>
    </location>
</feature>
<evidence type="ECO:0000256" key="5">
    <source>
        <dbReference type="ARBA" id="ARBA00023242"/>
    </source>
</evidence>
<evidence type="ECO:0000256" key="1">
    <source>
        <dbReference type="ARBA" id="ARBA00004604"/>
    </source>
</evidence>
<dbReference type="GeneID" id="34620195"/>
<dbReference type="OrthoDB" id="348234at2759"/>
<dbReference type="GO" id="GO:0006364">
    <property type="term" value="P:rRNA processing"/>
    <property type="evidence" value="ECO:0007669"/>
    <property type="project" value="TreeGrafter"/>
</dbReference>
<organism evidence="7 8">
    <name type="scientific">Cyclospora cayetanensis</name>
    <dbReference type="NCBI Taxonomy" id="88456"/>
    <lineage>
        <taxon>Eukaryota</taxon>
        <taxon>Sar</taxon>
        <taxon>Alveolata</taxon>
        <taxon>Apicomplexa</taxon>
        <taxon>Conoidasida</taxon>
        <taxon>Coccidia</taxon>
        <taxon>Eucoccidiorida</taxon>
        <taxon>Eimeriorina</taxon>
        <taxon>Eimeriidae</taxon>
        <taxon>Cyclospora</taxon>
    </lineage>
</organism>
<sequence>MPSKGPRGAPQQGALKAQRAPLPEESPVTSELDEATLERLQLQILEDDEFADDMRALLLARFRAKHRRGASGEGPLGDSGDAGSDASNEESSGGSADLESEADPEDLSRLKALGYELQPNERLLSKGAQSHWEFLLLSHKTFNICADSTCCVFSAARKSSGAPAASPIRVESGADEVPVCDEAGLLQKLEELKYAPPPGMRRVPFVETLAIVVSPEGVGEEESSDSMPLDASQDLKREASFVRQLQSTVPIALARLRAVGLQFSRPPDFLAEMLRTEQQMGRIRARITAEQEQQRQFEEKRNQRLNKKFNKLSGHQLVREQEEARKRNIQLKAIDKWKEERQAARRTGAAQGEAEEEFDKWLLGNEKEQKQIQPNHGHSFKNKARNSNKSMPAHRPHRRKGRNVRGKGVAAGRVGQRKGGKRTHK</sequence>
<dbReference type="AlphaFoldDB" id="A0A6P6RXP4"/>
<feature type="compositionally biased region" description="Basic residues" evidence="6">
    <location>
        <begin position="378"/>
        <end position="405"/>
    </location>
</feature>
<feature type="region of interest" description="Disordered" evidence="6">
    <location>
        <begin position="369"/>
        <end position="425"/>
    </location>
</feature>
<keyword evidence="5" id="KW-0539">Nucleus</keyword>
<evidence type="ECO:0000256" key="4">
    <source>
        <dbReference type="ARBA" id="ARBA00023054"/>
    </source>
</evidence>